<reference evidence="2" key="1">
    <citation type="journal article" date="2017" name="Plant J.">
        <title>The pomegranate (Punica granatum L.) genome and the genomics of punicalagin biosynthesis.</title>
        <authorList>
            <person name="Qin G."/>
            <person name="Xu C."/>
            <person name="Ming R."/>
            <person name="Tang H."/>
            <person name="Guyot R."/>
            <person name="Kramer E.M."/>
            <person name="Hu Y."/>
            <person name="Yi X."/>
            <person name="Qi Y."/>
            <person name="Xu X."/>
            <person name="Gao Z."/>
            <person name="Pan H."/>
            <person name="Jian J."/>
            <person name="Tian Y."/>
            <person name="Yue Z."/>
            <person name="Xu Y."/>
        </authorList>
    </citation>
    <scope>NUCLEOTIDE SEQUENCE [LARGE SCALE GENOMIC DNA]</scope>
    <source>
        <strain evidence="2">cv. Dabenzi</strain>
    </source>
</reference>
<dbReference type="Proteomes" id="UP000197138">
    <property type="component" value="Unassembled WGS sequence"/>
</dbReference>
<evidence type="ECO:0000313" key="1">
    <source>
        <dbReference type="EMBL" id="OWM64674.1"/>
    </source>
</evidence>
<dbReference type="EMBL" id="MTKT01005805">
    <property type="protein sequence ID" value="OWM64674.1"/>
    <property type="molecule type" value="Genomic_DNA"/>
</dbReference>
<sequence>MSHLASFSRLDKVAPPLEQISHIRTNLRQIDRDYITTFVEDVPMLSTRRVDWIFLGAAVTFWDSTHAIFEIQGVELTPTIEEYRTLIG</sequence>
<dbReference type="AlphaFoldDB" id="A0A218VVT0"/>
<organism evidence="1 2">
    <name type="scientific">Punica granatum</name>
    <name type="common">Pomegranate</name>
    <dbReference type="NCBI Taxonomy" id="22663"/>
    <lineage>
        <taxon>Eukaryota</taxon>
        <taxon>Viridiplantae</taxon>
        <taxon>Streptophyta</taxon>
        <taxon>Embryophyta</taxon>
        <taxon>Tracheophyta</taxon>
        <taxon>Spermatophyta</taxon>
        <taxon>Magnoliopsida</taxon>
        <taxon>eudicotyledons</taxon>
        <taxon>Gunneridae</taxon>
        <taxon>Pentapetalae</taxon>
        <taxon>rosids</taxon>
        <taxon>malvids</taxon>
        <taxon>Myrtales</taxon>
        <taxon>Lythraceae</taxon>
        <taxon>Punica</taxon>
    </lineage>
</organism>
<gene>
    <name evidence="1" type="ORF">CDL15_Pgr013832</name>
</gene>
<proteinExistence type="predicted"/>
<comment type="caution">
    <text evidence="1">The sequence shown here is derived from an EMBL/GenBank/DDBJ whole genome shotgun (WGS) entry which is preliminary data.</text>
</comment>
<name>A0A218VVT0_PUNGR</name>
<protein>
    <submittedName>
        <fullName evidence="1">Uncharacterized protein</fullName>
    </submittedName>
</protein>
<evidence type="ECO:0000313" key="2">
    <source>
        <dbReference type="Proteomes" id="UP000197138"/>
    </source>
</evidence>
<accession>A0A218VVT0</accession>